<reference evidence="1" key="1">
    <citation type="submission" date="2020-05" db="EMBL/GenBank/DDBJ databases">
        <title>Large-scale comparative analyses of tick genomes elucidate their genetic diversity and vector capacities.</title>
        <authorList>
            <person name="Jia N."/>
            <person name="Wang J."/>
            <person name="Shi W."/>
            <person name="Du L."/>
            <person name="Sun Y."/>
            <person name="Zhan W."/>
            <person name="Jiang J."/>
            <person name="Wang Q."/>
            <person name="Zhang B."/>
            <person name="Ji P."/>
            <person name="Sakyi L.B."/>
            <person name="Cui X."/>
            <person name="Yuan T."/>
            <person name="Jiang B."/>
            <person name="Yang W."/>
            <person name="Lam T.T.-Y."/>
            <person name="Chang Q."/>
            <person name="Ding S."/>
            <person name="Wang X."/>
            <person name="Zhu J."/>
            <person name="Ruan X."/>
            <person name="Zhao L."/>
            <person name="Wei J."/>
            <person name="Que T."/>
            <person name="Du C."/>
            <person name="Cheng J."/>
            <person name="Dai P."/>
            <person name="Han X."/>
            <person name="Huang E."/>
            <person name="Gao Y."/>
            <person name="Liu J."/>
            <person name="Shao H."/>
            <person name="Ye R."/>
            <person name="Li L."/>
            <person name="Wei W."/>
            <person name="Wang X."/>
            <person name="Wang C."/>
            <person name="Yang T."/>
            <person name="Huo Q."/>
            <person name="Li W."/>
            <person name="Guo W."/>
            <person name="Chen H."/>
            <person name="Zhou L."/>
            <person name="Ni X."/>
            <person name="Tian J."/>
            <person name="Zhou Y."/>
            <person name="Sheng Y."/>
            <person name="Liu T."/>
            <person name="Pan Y."/>
            <person name="Xia L."/>
            <person name="Li J."/>
            <person name="Zhao F."/>
            <person name="Cao W."/>
        </authorList>
    </citation>
    <scope>NUCLEOTIDE SEQUENCE</scope>
    <source>
        <strain evidence="1">Hyas-2018</strain>
    </source>
</reference>
<protein>
    <submittedName>
        <fullName evidence="1">Uncharacterized protein</fullName>
    </submittedName>
</protein>
<dbReference type="Proteomes" id="UP000821845">
    <property type="component" value="Chromosome 10"/>
</dbReference>
<dbReference type="EMBL" id="CM023490">
    <property type="protein sequence ID" value="KAH6943240.1"/>
    <property type="molecule type" value="Genomic_DNA"/>
</dbReference>
<accession>A0ACB7T8H9</accession>
<sequence length="109" mass="12132">MTSTSLLFLVAAVLCAAAVAEEPEPRGHYPTHGVGWQQQPQYPVRYPYPHPCTYRCTLRLCDLYQCHYKCVRGATCPVLGDLDARKGGAEITVSKPLSEKVDSFDYVPK</sequence>
<organism evidence="1 2">
    <name type="scientific">Hyalomma asiaticum</name>
    <name type="common">Tick</name>
    <dbReference type="NCBI Taxonomy" id="266040"/>
    <lineage>
        <taxon>Eukaryota</taxon>
        <taxon>Metazoa</taxon>
        <taxon>Ecdysozoa</taxon>
        <taxon>Arthropoda</taxon>
        <taxon>Chelicerata</taxon>
        <taxon>Arachnida</taxon>
        <taxon>Acari</taxon>
        <taxon>Parasitiformes</taxon>
        <taxon>Ixodida</taxon>
        <taxon>Ixodoidea</taxon>
        <taxon>Ixodidae</taxon>
        <taxon>Hyalomminae</taxon>
        <taxon>Hyalomma</taxon>
    </lineage>
</organism>
<name>A0ACB7T8H9_HYAAI</name>
<gene>
    <name evidence="1" type="ORF">HPB50_017966</name>
</gene>
<comment type="caution">
    <text evidence="1">The sequence shown here is derived from an EMBL/GenBank/DDBJ whole genome shotgun (WGS) entry which is preliminary data.</text>
</comment>
<evidence type="ECO:0000313" key="1">
    <source>
        <dbReference type="EMBL" id="KAH6943240.1"/>
    </source>
</evidence>
<evidence type="ECO:0000313" key="2">
    <source>
        <dbReference type="Proteomes" id="UP000821845"/>
    </source>
</evidence>
<keyword evidence="2" id="KW-1185">Reference proteome</keyword>
<proteinExistence type="predicted"/>